<accession>A0A0P1P565</accession>
<organism evidence="9 10">
    <name type="scientific">Candidatus Kryptonium thompsonii</name>
    <dbReference type="NCBI Taxonomy" id="1633631"/>
    <lineage>
        <taxon>Bacteria</taxon>
        <taxon>Pseudomonadati</taxon>
        <taxon>Candidatus Kryptoniota</taxon>
        <taxon>Candidatus Kryptonium</taxon>
    </lineage>
</organism>
<dbReference type="RefSeq" id="WP_075426511.1">
    <property type="nucleotide sequence ID" value="NZ_CZVI01000049.1"/>
</dbReference>
<feature type="domain" description="Flagellar basal body rod protein N-terminal" evidence="5">
    <location>
        <begin position="5"/>
        <end position="35"/>
    </location>
</feature>
<feature type="domain" description="Flagellar basal-body/hook protein C-terminal" evidence="6">
    <location>
        <begin position="200"/>
        <end position="244"/>
    </location>
</feature>
<dbReference type="GO" id="GO:0030694">
    <property type="term" value="C:bacterial-type flagellum basal body, rod"/>
    <property type="evidence" value="ECO:0007669"/>
    <property type="project" value="InterPro"/>
</dbReference>
<dbReference type="Proteomes" id="UP000182200">
    <property type="component" value="Unassembled WGS sequence"/>
</dbReference>
<comment type="similarity">
    <text evidence="2 4">Belongs to the flagella basal body rod proteins family.</text>
</comment>
<name>A0A0P1L6A0_9BACT</name>
<evidence type="ECO:0000313" key="10">
    <source>
        <dbReference type="Proteomes" id="UP000182011"/>
    </source>
</evidence>
<dbReference type="STRING" id="1633631.GCA_001442925_01704"/>
<dbReference type="SUPFAM" id="SSF117143">
    <property type="entry name" value="Flagellar hook protein flgE"/>
    <property type="match status" value="1"/>
</dbReference>
<gene>
    <name evidence="9" type="ORF">JGI4_01709</name>
    <name evidence="8" type="ORF">JGI8_01983</name>
</gene>
<dbReference type="PANTHER" id="PTHR30435:SF19">
    <property type="entry name" value="FLAGELLAR BASAL-BODY ROD PROTEIN FLGG"/>
    <property type="match status" value="1"/>
</dbReference>
<feature type="domain" description="Flagellar hook protein FlgE/F/G-like D1" evidence="7">
    <location>
        <begin position="85"/>
        <end position="154"/>
    </location>
</feature>
<keyword evidence="9" id="KW-0969">Cilium</keyword>
<dbReference type="InterPro" id="IPR012836">
    <property type="entry name" value="FlgF"/>
</dbReference>
<accession>A0A0P1NUN3</accession>
<accession>A0A0P1MH82</accession>
<accession>A0A0P1L6A0</accession>
<dbReference type="NCBIfam" id="TIGR02490">
    <property type="entry name" value="flgF"/>
    <property type="match status" value="1"/>
</dbReference>
<dbReference type="InterPro" id="IPR037925">
    <property type="entry name" value="FlgE/F/G-like"/>
</dbReference>
<dbReference type="Pfam" id="PF06429">
    <property type="entry name" value="Flg_bbr_C"/>
    <property type="match status" value="1"/>
</dbReference>
<dbReference type="PANTHER" id="PTHR30435">
    <property type="entry name" value="FLAGELLAR PROTEIN"/>
    <property type="match status" value="1"/>
</dbReference>
<dbReference type="InterPro" id="IPR053967">
    <property type="entry name" value="LlgE_F_G-like_D1"/>
</dbReference>
<evidence type="ECO:0000256" key="1">
    <source>
        <dbReference type="ARBA" id="ARBA00004117"/>
    </source>
</evidence>
<keyword evidence="11" id="KW-1185">Reference proteome</keyword>
<keyword evidence="9" id="KW-0282">Flagellum</keyword>
<accession>A0A0P1MMK2</accession>
<evidence type="ECO:0000313" key="11">
    <source>
        <dbReference type="Proteomes" id="UP000182200"/>
    </source>
</evidence>
<accession>A0A0P1MIM4</accession>
<accession>A0A0P1LR53</accession>
<keyword evidence="3 4" id="KW-0975">Bacterial flagellum</keyword>
<dbReference type="Proteomes" id="UP000182011">
    <property type="component" value="Unassembled WGS sequence"/>
</dbReference>
<protein>
    <submittedName>
        <fullName evidence="9">Flagellar basal-body rod protein FlgG</fullName>
    </submittedName>
</protein>
<dbReference type="AlphaFoldDB" id="A0A0P1L6A0"/>
<comment type="subcellular location">
    <subcellularLocation>
        <location evidence="1 4">Bacterial flagellum basal body</location>
    </subcellularLocation>
</comment>
<evidence type="ECO:0000313" key="9">
    <source>
        <dbReference type="EMBL" id="CUU07104.1"/>
    </source>
</evidence>
<evidence type="ECO:0000259" key="7">
    <source>
        <dbReference type="Pfam" id="PF22692"/>
    </source>
</evidence>
<dbReference type="Pfam" id="PF00460">
    <property type="entry name" value="Flg_bb_rod"/>
    <property type="match status" value="1"/>
</dbReference>
<evidence type="ECO:0000259" key="6">
    <source>
        <dbReference type="Pfam" id="PF06429"/>
    </source>
</evidence>
<evidence type="ECO:0000256" key="2">
    <source>
        <dbReference type="ARBA" id="ARBA00009677"/>
    </source>
</evidence>
<dbReference type="InterPro" id="IPR010930">
    <property type="entry name" value="Flg_bb/hook_C_dom"/>
</dbReference>
<reference evidence="9 10" key="1">
    <citation type="submission" date="2015-11" db="EMBL/GenBank/DDBJ databases">
        <authorList>
            <person name="Zhang Y."/>
            <person name="Guo Z."/>
        </authorList>
    </citation>
    <scope>NUCLEOTIDE SEQUENCE [LARGE SCALE GENOMIC DNA]</scope>
    <source>
        <strain evidence="9">JGI-4</strain>
    </source>
</reference>
<dbReference type="Pfam" id="PF22692">
    <property type="entry name" value="LlgE_F_G_D1"/>
    <property type="match status" value="1"/>
</dbReference>
<dbReference type="OrthoDB" id="9800375at2"/>
<keyword evidence="9" id="KW-0966">Cell projection</keyword>
<accession>A0A0S4N816</accession>
<reference evidence="8 11" key="2">
    <citation type="submission" date="2015-11" db="EMBL/GenBank/DDBJ databases">
        <authorList>
            <person name="Varghese N."/>
        </authorList>
    </citation>
    <scope>NUCLEOTIDE SEQUENCE [LARGE SCALE GENOMIC DNA]</scope>
    <source>
        <strain evidence="8 11">JGI-8</strain>
    </source>
</reference>
<dbReference type="PROSITE" id="PS00588">
    <property type="entry name" value="FLAGELLA_BB_ROD"/>
    <property type="match status" value="1"/>
</dbReference>
<evidence type="ECO:0000259" key="5">
    <source>
        <dbReference type="Pfam" id="PF00460"/>
    </source>
</evidence>
<sequence>MIKGIYTSAVGMMPNKLKIDVIANNLANIATTGFKKDNIFIRILDSAVLDVNKNGGNELSGLLITEYTSFDQGNLKQTGNPLDLAINGNGFFVVQTPEGLRYTRNGNFTLTSDGKIVNSKGHVLLGVGGEIKLPDIARLKDVEIKVNKNGEIYAGDKFVGKIKVVWFNDLTKLKKTSSTYFSTDEGAGEIELTDGFEIYQGFLEESNVDAVEELVRMIEASKIYESGYKAVQHQDETLSKANELGKL</sequence>
<dbReference type="InterPro" id="IPR020013">
    <property type="entry name" value="Flagellar_FlgE/F/G"/>
</dbReference>
<accession>A0A0P1LMG8</accession>
<dbReference type="NCBIfam" id="TIGR03506">
    <property type="entry name" value="FlgEFG_subfam"/>
    <property type="match status" value="1"/>
</dbReference>
<evidence type="ECO:0000256" key="3">
    <source>
        <dbReference type="ARBA" id="ARBA00023143"/>
    </source>
</evidence>
<dbReference type="InterPro" id="IPR001444">
    <property type="entry name" value="Flag_bb_rod_N"/>
</dbReference>
<evidence type="ECO:0000313" key="8">
    <source>
        <dbReference type="EMBL" id="CUS94422.1"/>
    </source>
</evidence>
<dbReference type="InterPro" id="IPR019776">
    <property type="entry name" value="Flagellar_basal_body_rod_CS"/>
</dbReference>
<evidence type="ECO:0000256" key="4">
    <source>
        <dbReference type="RuleBase" id="RU362116"/>
    </source>
</evidence>
<dbReference type="GO" id="GO:0071978">
    <property type="term" value="P:bacterial-type flagellum-dependent swarming motility"/>
    <property type="evidence" value="ECO:0007669"/>
    <property type="project" value="TreeGrafter"/>
</dbReference>
<accession>A0A0P1LTE7</accession>
<dbReference type="EMBL" id="CZVI01000049">
    <property type="protein sequence ID" value="CUS94422.1"/>
    <property type="molecule type" value="Genomic_DNA"/>
</dbReference>
<dbReference type="EMBL" id="FAOP01000006">
    <property type="protein sequence ID" value="CUU07104.1"/>
    <property type="molecule type" value="Genomic_DNA"/>
</dbReference>
<proteinExistence type="inferred from homology"/>